<keyword evidence="8" id="KW-1185">Reference proteome</keyword>
<proteinExistence type="inferred from homology"/>
<reference evidence="7 8" key="1">
    <citation type="journal article" date="2013" name="PLoS Genet.">
        <title>Comparative genome structure, secondary metabolite, and effector coding capacity across Cochliobolus pathogens.</title>
        <authorList>
            <person name="Condon B.J."/>
            <person name="Leng Y."/>
            <person name="Wu D."/>
            <person name="Bushley K.E."/>
            <person name="Ohm R.A."/>
            <person name="Otillar R."/>
            <person name="Martin J."/>
            <person name="Schackwitz W."/>
            <person name="Grimwood J."/>
            <person name="MohdZainudin N."/>
            <person name="Xue C."/>
            <person name="Wang R."/>
            <person name="Manning V.A."/>
            <person name="Dhillon B."/>
            <person name="Tu Z.J."/>
            <person name="Steffenson B.J."/>
            <person name="Salamov A."/>
            <person name="Sun H."/>
            <person name="Lowry S."/>
            <person name="LaButti K."/>
            <person name="Han J."/>
            <person name="Copeland A."/>
            <person name="Lindquist E."/>
            <person name="Barry K."/>
            <person name="Schmutz J."/>
            <person name="Baker S.E."/>
            <person name="Ciuffetti L.M."/>
            <person name="Grigoriev I.V."/>
            <person name="Zhong S."/>
            <person name="Turgeon B.G."/>
        </authorList>
    </citation>
    <scope>NUCLEOTIDE SEQUENCE [LARGE SCALE GENOMIC DNA]</scope>
    <source>
        <strain evidence="7 8">FI3</strain>
    </source>
</reference>
<dbReference type="GO" id="GO:0004029">
    <property type="term" value="F:aldehyde dehydrogenase (NAD+) activity"/>
    <property type="evidence" value="ECO:0007669"/>
    <property type="project" value="TreeGrafter"/>
</dbReference>
<evidence type="ECO:0000256" key="3">
    <source>
        <dbReference type="ARBA" id="ARBA00023002"/>
    </source>
</evidence>
<dbReference type="GO" id="GO:0005737">
    <property type="term" value="C:cytoplasm"/>
    <property type="evidence" value="ECO:0007669"/>
    <property type="project" value="TreeGrafter"/>
</dbReference>
<dbReference type="HOGENOM" id="CLU_005391_3_1_1"/>
<dbReference type="InterPro" id="IPR015590">
    <property type="entry name" value="Aldehyde_DH_dom"/>
</dbReference>
<evidence type="ECO:0000256" key="1">
    <source>
        <dbReference type="ARBA" id="ARBA00009986"/>
    </source>
</evidence>
<name>W7E7N3_BIPV3</name>
<dbReference type="SUPFAM" id="SSF53720">
    <property type="entry name" value="ALDH-like"/>
    <property type="match status" value="1"/>
</dbReference>
<dbReference type="Pfam" id="PF00171">
    <property type="entry name" value="Aldedh"/>
    <property type="match status" value="1"/>
</dbReference>
<sequence length="526" mass="58616">MVYSTSKEFDEAYQVVQDGFASGLTKDKEWRRRQLKRAWWMMEDNKDRIVQCLHEDLHKHRQESYITDCAAVQSDILDTLKNLDRWTADEKPSRTSLLNFLGNTTVRKEPLGVTLIIGAWNFPFCLLLQPMVAAIAAGCAMILKPSDNAPASQRLLMEIIPQYLDTNAIRAIRAGPQEMSYILDHRFDHIFYTGSANVAKIIHQAAAKNLTPVTLELGGQGPAIVTKSANINLAAKRIAATKFMNSGQIVRLQICLNVNHVLVDPSVRDALTVELKKWFDTFRDGKTQPEYYTHIINERNFDRLDNLLQETSGQIIYGGERDRKTRFFAPTIVTGVKPGDSLLSEELFGPILPIIDADLDNAIAYTRAHEHPLVLYAFTNKEEEKARLLNETQSGGVTFNDCVLHVATHDTPFGGVGHSGLGYYHGHYGVLTFSHLRTTTNVLPGWMEMVMGARYAPYTLKKASTLAPPVSVSFDRNGNDTISYRGVVFKGLSIAALVSLAVMLKGPDAWDPLKTAGGYLNFSPGK</sequence>
<dbReference type="Gene3D" id="3.40.309.10">
    <property type="entry name" value="Aldehyde Dehydrogenase, Chain A, domain 2"/>
    <property type="match status" value="1"/>
</dbReference>
<dbReference type="PIRSF" id="PIRSF036492">
    <property type="entry name" value="ALDH"/>
    <property type="match status" value="1"/>
</dbReference>
<dbReference type="GeneID" id="26250199"/>
<evidence type="ECO:0000313" key="7">
    <source>
        <dbReference type="EMBL" id="EUN21975.1"/>
    </source>
</evidence>
<keyword evidence="3 4" id="KW-0560">Oxidoreductase</keyword>
<organism evidence="7 8">
    <name type="scientific">Bipolaris victoriae (strain FI3)</name>
    <name type="common">Victoria blight of oats agent</name>
    <name type="synonym">Cochliobolus victoriae</name>
    <dbReference type="NCBI Taxonomy" id="930091"/>
    <lineage>
        <taxon>Eukaryota</taxon>
        <taxon>Fungi</taxon>
        <taxon>Dikarya</taxon>
        <taxon>Ascomycota</taxon>
        <taxon>Pezizomycotina</taxon>
        <taxon>Dothideomycetes</taxon>
        <taxon>Pleosporomycetidae</taxon>
        <taxon>Pleosporales</taxon>
        <taxon>Pleosporineae</taxon>
        <taxon>Pleosporaceae</taxon>
        <taxon>Bipolaris</taxon>
    </lineage>
</organism>
<dbReference type="InterPro" id="IPR012394">
    <property type="entry name" value="Aldehyde_DH_NAD(P)"/>
</dbReference>
<feature type="active site" evidence="5">
    <location>
        <position position="255"/>
    </location>
</feature>
<dbReference type="PANTHER" id="PTHR43570:SF16">
    <property type="entry name" value="ALDEHYDE DEHYDROGENASE TYPE III, ISOFORM Q"/>
    <property type="match status" value="1"/>
</dbReference>
<dbReference type="GO" id="GO:0016117">
    <property type="term" value="P:carotenoid biosynthetic process"/>
    <property type="evidence" value="ECO:0007669"/>
    <property type="project" value="UniProtKB-KW"/>
</dbReference>
<gene>
    <name evidence="7" type="ORF">COCVIDRAFT_112573</name>
</gene>
<protein>
    <recommendedName>
        <fullName evidence="4">Aldehyde dehydrogenase</fullName>
    </recommendedName>
</protein>
<dbReference type="InterPro" id="IPR016163">
    <property type="entry name" value="Ald_DH_C"/>
</dbReference>
<evidence type="ECO:0000259" key="6">
    <source>
        <dbReference type="Pfam" id="PF00171"/>
    </source>
</evidence>
<dbReference type="InterPro" id="IPR016161">
    <property type="entry name" value="Ald_DH/histidinol_DH"/>
</dbReference>
<dbReference type="EMBL" id="KI968826">
    <property type="protein sequence ID" value="EUN21975.1"/>
    <property type="molecule type" value="Genomic_DNA"/>
</dbReference>
<evidence type="ECO:0000313" key="8">
    <source>
        <dbReference type="Proteomes" id="UP000054337"/>
    </source>
</evidence>
<dbReference type="Gene3D" id="3.40.605.10">
    <property type="entry name" value="Aldehyde Dehydrogenase, Chain A, domain 1"/>
    <property type="match status" value="1"/>
</dbReference>
<keyword evidence="2" id="KW-0125">Carotenoid biosynthesis</keyword>
<dbReference type="RefSeq" id="XP_014551550.1">
    <property type="nucleotide sequence ID" value="XM_014696064.1"/>
</dbReference>
<evidence type="ECO:0000256" key="2">
    <source>
        <dbReference type="ARBA" id="ARBA00022746"/>
    </source>
</evidence>
<comment type="similarity">
    <text evidence="1 4">Belongs to the aldehyde dehydrogenase family.</text>
</comment>
<dbReference type="Proteomes" id="UP000054337">
    <property type="component" value="Unassembled WGS sequence"/>
</dbReference>
<dbReference type="PANTHER" id="PTHR43570">
    <property type="entry name" value="ALDEHYDE DEHYDROGENASE"/>
    <property type="match status" value="1"/>
</dbReference>
<dbReference type="CDD" id="cd07135">
    <property type="entry name" value="ALDH_F14-YMR110C"/>
    <property type="match status" value="1"/>
</dbReference>
<accession>W7E7N3</accession>
<dbReference type="FunFam" id="3.40.605.10:FF:000004">
    <property type="entry name" value="Aldehyde dehydrogenase"/>
    <property type="match status" value="1"/>
</dbReference>
<dbReference type="AlphaFoldDB" id="W7E7N3"/>
<feature type="active site" evidence="5">
    <location>
        <position position="216"/>
    </location>
</feature>
<evidence type="ECO:0000256" key="4">
    <source>
        <dbReference type="PIRNR" id="PIRNR036492"/>
    </source>
</evidence>
<evidence type="ECO:0000256" key="5">
    <source>
        <dbReference type="PIRSR" id="PIRSR036492-1"/>
    </source>
</evidence>
<feature type="domain" description="Aldehyde dehydrogenase" evidence="6">
    <location>
        <begin position="4"/>
        <end position="438"/>
    </location>
</feature>
<dbReference type="InterPro" id="IPR016162">
    <property type="entry name" value="Ald_DH_N"/>
</dbReference>
<dbReference type="GO" id="GO:0006081">
    <property type="term" value="P:aldehyde metabolic process"/>
    <property type="evidence" value="ECO:0007669"/>
    <property type="project" value="InterPro"/>
</dbReference>